<keyword evidence="8" id="KW-1185">Reference proteome</keyword>
<dbReference type="InterPro" id="IPR005746">
    <property type="entry name" value="Thioredoxin"/>
</dbReference>
<keyword evidence="2 5" id="KW-1015">Disulfide bond</keyword>
<dbReference type="Pfam" id="PF00085">
    <property type="entry name" value="Thioredoxin"/>
    <property type="match status" value="1"/>
</dbReference>
<dbReference type="PANTHER" id="PTHR46115">
    <property type="entry name" value="THIOREDOXIN-LIKE PROTEIN 1"/>
    <property type="match status" value="1"/>
</dbReference>
<accession>A0A9W8U6W6</accession>
<dbReference type="InterPro" id="IPR017937">
    <property type="entry name" value="Thioredoxin_CS"/>
</dbReference>
<evidence type="ECO:0000256" key="3">
    <source>
        <dbReference type="PIRNR" id="PIRNR000077"/>
    </source>
</evidence>
<evidence type="ECO:0000313" key="8">
    <source>
        <dbReference type="Proteomes" id="UP001152130"/>
    </source>
</evidence>
<protein>
    <recommendedName>
        <fullName evidence="3">Thioredoxin</fullName>
    </recommendedName>
</protein>
<dbReference type="EMBL" id="JAPDHF010000017">
    <property type="protein sequence ID" value="KAJ4007365.1"/>
    <property type="molecule type" value="Genomic_DNA"/>
</dbReference>
<dbReference type="Proteomes" id="UP001152130">
    <property type="component" value="Unassembled WGS sequence"/>
</dbReference>
<dbReference type="PRINTS" id="PR00421">
    <property type="entry name" value="THIOREDOXIN"/>
</dbReference>
<evidence type="ECO:0000256" key="4">
    <source>
        <dbReference type="PIRSR" id="PIRSR000077-1"/>
    </source>
</evidence>
<dbReference type="CDD" id="cd02947">
    <property type="entry name" value="TRX_family"/>
    <property type="match status" value="1"/>
</dbReference>
<dbReference type="FunFam" id="3.40.30.10:FF:000245">
    <property type="entry name" value="Thioredoxin"/>
    <property type="match status" value="1"/>
</dbReference>
<feature type="active site" description="Nucleophile" evidence="4">
    <location>
        <position position="31"/>
    </location>
</feature>
<evidence type="ECO:0000256" key="1">
    <source>
        <dbReference type="ARBA" id="ARBA00008987"/>
    </source>
</evidence>
<dbReference type="PROSITE" id="PS00194">
    <property type="entry name" value="THIOREDOXIN_1"/>
    <property type="match status" value="1"/>
</dbReference>
<dbReference type="PIRSF" id="PIRSF000077">
    <property type="entry name" value="Thioredoxin"/>
    <property type="match status" value="1"/>
</dbReference>
<comment type="similarity">
    <text evidence="1 3">Belongs to the thioredoxin family.</text>
</comment>
<name>A0A9W8U6W6_9HYPO</name>
<gene>
    <name evidence="7" type="ORF">NW766_010049</name>
</gene>
<reference evidence="7" key="1">
    <citation type="submission" date="2022-10" db="EMBL/GenBank/DDBJ databases">
        <title>Fusarium specimens isolated from Avocado Roots.</title>
        <authorList>
            <person name="Stajich J."/>
            <person name="Roper C."/>
            <person name="Heimlech-Rivalta G."/>
        </authorList>
    </citation>
    <scope>NUCLEOTIDE SEQUENCE</scope>
    <source>
        <strain evidence="7">CF00143</strain>
    </source>
</reference>
<evidence type="ECO:0000259" key="6">
    <source>
        <dbReference type="PROSITE" id="PS51352"/>
    </source>
</evidence>
<evidence type="ECO:0000256" key="2">
    <source>
        <dbReference type="ARBA" id="ARBA00023157"/>
    </source>
</evidence>
<sequence>MTVTPINSLDEFREILANNSVVIVDFWATWCGPCRMISPIFEQCSETSDNIRAFKVDVDAVPAISEECGIRAMPTFLVFKDGYKVDELLGADPPKLQSLIQKYS</sequence>
<feature type="active site" description="Nucleophile" evidence="4">
    <location>
        <position position="34"/>
    </location>
</feature>
<dbReference type="SUPFAM" id="SSF52833">
    <property type="entry name" value="Thioredoxin-like"/>
    <property type="match status" value="1"/>
</dbReference>
<keyword evidence="5" id="KW-0676">Redox-active center</keyword>
<comment type="caution">
    <text evidence="7">The sequence shown here is derived from an EMBL/GenBank/DDBJ whole genome shotgun (WGS) entry which is preliminary data.</text>
</comment>
<dbReference type="InterPro" id="IPR013766">
    <property type="entry name" value="Thioredoxin_domain"/>
</dbReference>
<dbReference type="AlphaFoldDB" id="A0A9W8U6W6"/>
<evidence type="ECO:0000256" key="5">
    <source>
        <dbReference type="PIRSR" id="PIRSR000077-4"/>
    </source>
</evidence>
<feature type="site" description="Deprotonates C-terminal active site Cys" evidence="4">
    <location>
        <position position="25"/>
    </location>
</feature>
<feature type="disulfide bond" description="Redox-active" evidence="5">
    <location>
        <begin position="31"/>
        <end position="34"/>
    </location>
</feature>
<dbReference type="OrthoDB" id="10263751at2759"/>
<organism evidence="7 8">
    <name type="scientific">Fusarium irregulare</name>
    <dbReference type="NCBI Taxonomy" id="2494466"/>
    <lineage>
        <taxon>Eukaryota</taxon>
        <taxon>Fungi</taxon>
        <taxon>Dikarya</taxon>
        <taxon>Ascomycota</taxon>
        <taxon>Pezizomycotina</taxon>
        <taxon>Sordariomycetes</taxon>
        <taxon>Hypocreomycetidae</taxon>
        <taxon>Hypocreales</taxon>
        <taxon>Nectriaceae</taxon>
        <taxon>Fusarium</taxon>
        <taxon>Fusarium incarnatum-equiseti species complex</taxon>
    </lineage>
</organism>
<proteinExistence type="inferred from homology"/>
<dbReference type="PROSITE" id="PS51352">
    <property type="entry name" value="THIOREDOXIN_2"/>
    <property type="match status" value="1"/>
</dbReference>
<feature type="site" description="Contributes to redox potential value" evidence="4">
    <location>
        <position position="33"/>
    </location>
</feature>
<feature type="domain" description="Thioredoxin" evidence="6">
    <location>
        <begin position="1"/>
        <end position="104"/>
    </location>
</feature>
<feature type="site" description="Contributes to redox potential value" evidence="4">
    <location>
        <position position="32"/>
    </location>
</feature>
<dbReference type="GO" id="GO:0015035">
    <property type="term" value="F:protein-disulfide reductase activity"/>
    <property type="evidence" value="ECO:0007669"/>
    <property type="project" value="InterPro"/>
</dbReference>
<dbReference type="NCBIfam" id="TIGR01068">
    <property type="entry name" value="thioredoxin"/>
    <property type="match status" value="1"/>
</dbReference>
<dbReference type="Gene3D" id="3.40.30.10">
    <property type="entry name" value="Glutaredoxin"/>
    <property type="match status" value="1"/>
</dbReference>
<evidence type="ECO:0000313" key="7">
    <source>
        <dbReference type="EMBL" id="KAJ4007365.1"/>
    </source>
</evidence>
<dbReference type="InterPro" id="IPR036249">
    <property type="entry name" value="Thioredoxin-like_sf"/>
</dbReference>